<evidence type="ECO:0000313" key="3">
    <source>
        <dbReference type="Proteomes" id="UP000242188"/>
    </source>
</evidence>
<reference evidence="2 3" key="1">
    <citation type="journal article" date="2017" name="Nat. Ecol. Evol.">
        <title>Scallop genome provides insights into evolution of bilaterian karyotype and development.</title>
        <authorList>
            <person name="Wang S."/>
            <person name="Zhang J."/>
            <person name="Jiao W."/>
            <person name="Li J."/>
            <person name="Xun X."/>
            <person name="Sun Y."/>
            <person name="Guo X."/>
            <person name="Huan P."/>
            <person name="Dong B."/>
            <person name="Zhang L."/>
            <person name="Hu X."/>
            <person name="Sun X."/>
            <person name="Wang J."/>
            <person name="Zhao C."/>
            <person name="Wang Y."/>
            <person name="Wang D."/>
            <person name="Huang X."/>
            <person name="Wang R."/>
            <person name="Lv J."/>
            <person name="Li Y."/>
            <person name="Zhang Z."/>
            <person name="Liu B."/>
            <person name="Lu W."/>
            <person name="Hui Y."/>
            <person name="Liang J."/>
            <person name="Zhou Z."/>
            <person name="Hou R."/>
            <person name="Li X."/>
            <person name="Liu Y."/>
            <person name="Li H."/>
            <person name="Ning X."/>
            <person name="Lin Y."/>
            <person name="Zhao L."/>
            <person name="Xing Q."/>
            <person name="Dou J."/>
            <person name="Li Y."/>
            <person name="Mao J."/>
            <person name="Guo H."/>
            <person name="Dou H."/>
            <person name="Li T."/>
            <person name="Mu C."/>
            <person name="Jiang W."/>
            <person name="Fu Q."/>
            <person name="Fu X."/>
            <person name="Miao Y."/>
            <person name="Liu J."/>
            <person name="Yu Q."/>
            <person name="Li R."/>
            <person name="Liao H."/>
            <person name="Li X."/>
            <person name="Kong Y."/>
            <person name="Jiang Z."/>
            <person name="Chourrout D."/>
            <person name="Li R."/>
            <person name="Bao Z."/>
        </authorList>
    </citation>
    <scope>NUCLEOTIDE SEQUENCE [LARGE SCALE GENOMIC DNA]</scope>
    <source>
        <strain evidence="2 3">PY_sf001</strain>
    </source>
</reference>
<dbReference type="Proteomes" id="UP000242188">
    <property type="component" value="Unassembled WGS sequence"/>
</dbReference>
<dbReference type="AlphaFoldDB" id="A0A210PU27"/>
<feature type="region of interest" description="Disordered" evidence="1">
    <location>
        <begin position="45"/>
        <end position="64"/>
    </location>
</feature>
<evidence type="ECO:0000313" key="2">
    <source>
        <dbReference type="EMBL" id="OWF40009.1"/>
    </source>
</evidence>
<feature type="compositionally biased region" description="Polar residues" evidence="1">
    <location>
        <begin position="45"/>
        <end position="57"/>
    </location>
</feature>
<organism evidence="2 3">
    <name type="scientific">Mizuhopecten yessoensis</name>
    <name type="common">Japanese scallop</name>
    <name type="synonym">Patinopecten yessoensis</name>
    <dbReference type="NCBI Taxonomy" id="6573"/>
    <lineage>
        <taxon>Eukaryota</taxon>
        <taxon>Metazoa</taxon>
        <taxon>Spiralia</taxon>
        <taxon>Lophotrochozoa</taxon>
        <taxon>Mollusca</taxon>
        <taxon>Bivalvia</taxon>
        <taxon>Autobranchia</taxon>
        <taxon>Pteriomorphia</taxon>
        <taxon>Pectinida</taxon>
        <taxon>Pectinoidea</taxon>
        <taxon>Pectinidae</taxon>
        <taxon>Mizuhopecten</taxon>
    </lineage>
</organism>
<evidence type="ECO:0000256" key="1">
    <source>
        <dbReference type="SAM" id="MobiDB-lite"/>
    </source>
</evidence>
<sequence length="191" mass="21374">MFLSIFIPVVYFLTGKNKEPVECYRDTTRLLCDWFYDRPSTSSQADQYATTRPQTALSPEGRHREPDMAVVPNTVYPDSDQFWNDRYKQLKTGTNLSCTTFPNDKVNSTGPVSIPRVLPGRQIWFGGMTTPFRTAMRKLYAASCTDVNVPSEEGSSVDPCYTPQYKTCDEAGSVADPRSCCSSIDNCTGLD</sequence>
<keyword evidence="3" id="KW-1185">Reference proteome</keyword>
<dbReference type="OrthoDB" id="10408501at2759"/>
<name>A0A210PU27_MIZYE</name>
<protein>
    <submittedName>
        <fullName evidence="2">Uncharacterized protein</fullName>
    </submittedName>
</protein>
<accession>A0A210PU27</accession>
<comment type="caution">
    <text evidence="2">The sequence shown here is derived from an EMBL/GenBank/DDBJ whole genome shotgun (WGS) entry which is preliminary data.</text>
</comment>
<dbReference type="EMBL" id="NEDP02005493">
    <property type="protein sequence ID" value="OWF40009.1"/>
    <property type="molecule type" value="Genomic_DNA"/>
</dbReference>
<gene>
    <name evidence="2" type="ORF">KP79_PYT19698</name>
</gene>
<proteinExistence type="predicted"/>